<comment type="subcellular location">
    <subcellularLocation>
        <location evidence="1">Nucleus</location>
    </subcellularLocation>
</comment>
<keyword evidence="9" id="KW-0804">Transcription</keyword>
<dbReference type="InterPro" id="IPR036236">
    <property type="entry name" value="Znf_C2H2_sf"/>
</dbReference>
<dbReference type="SUPFAM" id="SSF57667">
    <property type="entry name" value="beta-beta-alpha zinc fingers"/>
    <property type="match status" value="2"/>
</dbReference>
<proteinExistence type="inferred from homology"/>
<reference evidence="14" key="1">
    <citation type="submission" date="2015-09" db="EMBL/GenBank/DDBJ databases">
        <title>De novo assembly of Pectinophora gossypiella (Pink Bollworm) gut transcriptome.</title>
        <authorList>
            <person name="Tassone E.E."/>
        </authorList>
    </citation>
    <scope>NUCLEOTIDE SEQUENCE</scope>
</reference>
<keyword evidence="5 11" id="KW-0863">Zinc-finger</keyword>
<evidence type="ECO:0000256" key="11">
    <source>
        <dbReference type="PROSITE-ProRule" id="PRU00042"/>
    </source>
</evidence>
<keyword evidence="10" id="KW-0539">Nucleus</keyword>
<feature type="domain" description="C2H2-type" evidence="13">
    <location>
        <begin position="154"/>
        <end position="182"/>
    </location>
</feature>
<evidence type="ECO:0000256" key="10">
    <source>
        <dbReference type="ARBA" id="ARBA00023242"/>
    </source>
</evidence>
<feature type="region of interest" description="Disordered" evidence="12">
    <location>
        <begin position="1"/>
        <end position="59"/>
    </location>
</feature>
<evidence type="ECO:0000256" key="3">
    <source>
        <dbReference type="ARBA" id="ARBA00022723"/>
    </source>
</evidence>
<gene>
    <name evidence="14" type="ORF">g.7937</name>
</gene>
<protein>
    <recommendedName>
        <fullName evidence="13">C2H2-type domain-containing protein</fullName>
    </recommendedName>
</protein>
<dbReference type="PROSITE" id="PS00028">
    <property type="entry name" value="ZINC_FINGER_C2H2_1"/>
    <property type="match status" value="5"/>
</dbReference>
<dbReference type="Pfam" id="PF00096">
    <property type="entry name" value="zf-C2H2"/>
    <property type="match status" value="3"/>
</dbReference>
<dbReference type="PANTHER" id="PTHR24394">
    <property type="entry name" value="ZINC FINGER PROTEIN"/>
    <property type="match status" value="1"/>
</dbReference>
<dbReference type="InterPro" id="IPR013087">
    <property type="entry name" value="Znf_C2H2_type"/>
</dbReference>
<keyword evidence="6" id="KW-0862">Zinc</keyword>
<dbReference type="Gene3D" id="3.30.160.60">
    <property type="entry name" value="Classic Zinc Finger"/>
    <property type="match status" value="5"/>
</dbReference>
<name>A0A1E1W111_PECGO</name>
<feature type="domain" description="C2H2-type" evidence="13">
    <location>
        <begin position="126"/>
        <end position="153"/>
    </location>
</feature>
<dbReference type="FunFam" id="3.30.160.60:FF:001370">
    <property type="entry name" value="Zinc finger protein"/>
    <property type="match status" value="1"/>
</dbReference>
<dbReference type="GO" id="GO:0003690">
    <property type="term" value="F:double-stranded DNA binding"/>
    <property type="evidence" value="ECO:0007669"/>
    <property type="project" value="UniProtKB-ARBA"/>
</dbReference>
<keyword evidence="8" id="KW-0238">DNA-binding</keyword>
<comment type="similarity">
    <text evidence="2">Belongs to the krueppel C2H2-type zinc-finger protein family.</text>
</comment>
<evidence type="ECO:0000256" key="5">
    <source>
        <dbReference type="ARBA" id="ARBA00022771"/>
    </source>
</evidence>
<keyword evidence="7" id="KW-0805">Transcription regulation</keyword>
<feature type="compositionally biased region" description="Acidic residues" evidence="12">
    <location>
        <begin position="12"/>
        <end position="26"/>
    </location>
</feature>
<dbReference type="EMBL" id="GDQN01010379">
    <property type="protein sequence ID" value="JAT80675.1"/>
    <property type="molecule type" value="Transcribed_RNA"/>
</dbReference>
<accession>A0A1E1W111</accession>
<keyword evidence="4" id="KW-0677">Repeat</keyword>
<evidence type="ECO:0000313" key="14">
    <source>
        <dbReference type="EMBL" id="JAT80675.1"/>
    </source>
</evidence>
<dbReference type="GO" id="GO:0000981">
    <property type="term" value="F:DNA-binding transcription factor activity, RNA polymerase II-specific"/>
    <property type="evidence" value="ECO:0007669"/>
    <property type="project" value="TreeGrafter"/>
</dbReference>
<feature type="domain" description="C2H2-type" evidence="13">
    <location>
        <begin position="183"/>
        <end position="210"/>
    </location>
</feature>
<evidence type="ECO:0000256" key="8">
    <source>
        <dbReference type="ARBA" id="ARBA00023125"/>
    </source>
</evidence>
<evidence type="ECO:0000256" key="12">
    <source>
        <dbReference type="SAM" id="MobiDB-lite"/>
    </source>
</evidence>
<evidence type="ECO:0000256" key="6">
    <source>
        <dbReference type="ARBA" id="ARBA00022833"/>
    </source>
</evidence>
<feature type="compositionally biased region" description="Basic residues" evidence="12">
    <location>
        <begin position="35"/>
        <end position="46"/>
    </location>
</feature>
<dbReference type="OrthoDB" id="3437960at2759"/>
<evidence type="ECO:0000256" key="2">
    <source>
        <dbReference type="ARBA" id="ARBA00006991"/>
    </source>
</evidence>
<dbReference type="GO" id="GO:0008270">
    <property type="term" value="F:zinc ion binding"/>
    <property type="evidence" value="ECO:0007669"/>
    <property type="project" value="UniProtKB-KW"/>
</dbReference>
<dbReference type="SMART" id="SM00355">
    <property type="entry name" value="ZnF_C2H2"/>
    <property type="match status" value="6"/>
</dbReference>
<organism evidence="14">
    <name type="scientific">Pectinophora gossypiella</name>
    <name type="common">Cotton pink bollworm</name>
    <name type="synonym">Depressaria gossypiella</name>
    <dbReference type="NCBI Taxonomy" id="13191"/>
    <lineage>
        <taxon>Eukaryota</taxon>
        <taxon>Metazoa</taxon>
        <taxon>Ecdysozoa</taxon>
        <taxon>Arthropoda</taxon>
        <taxon>Hexapoda</taxon>
        <taxon>Insecta</taxon>
        <taxon>Pterygota</taxon>
        <taxon>Neoptera</taxon>
        <taxon>Endopterygota</taxon>
        <taxon>Lepidoptera</taxon>
        <taxon>Glossata</taxon>
        <taxon>Ditrysia</taxon>
        <taxon>Gelechioidea</taxon>
        <taxon>Gelechiidae</taxon>
        <taxon>Apatetrinae</taxon>
        <taxon>Pectinophora</taxon>
    </lineage>
</organism>
<keyword evidence="3" id="KW-0479">Metal-binding</keyword>
<dbReference type="AlphaFoldDB" id="A0A1E1W111"/>
<evidence type="ECO:0000256" key="4">
    <source>
        <dbReference type="ARBA" id="ARBA00022737"/>
    </source>
</evidence>
<dbReference type="PROSITE" id="PS50157">
    <property type="entry name" value="ZINC_FINGER_C2H2_2"/>
    <property type="match status" value="4"/>
</dbReference>
<dbReference type="PANTHER" id="PTHR24394:SF29">
    <property type="entry name" value="MYONEURIN"/>
    <property type="match status" value="1"/>
</dbReference>
<sequence>MRQKKKYIDMDYVPDDYDPNDGDDDYIPSALQKNKNCKSKNKKQATNKRIGSQKKTDKSDEGVVKLNIKPVYLKDLKLIYTCPVKNKEKSDKKRKCYQKLEMCPYCGLMTKTLKPHLLQHTGERSFKCEDCGKGFFAAKHLIKHRKIHSGTREFKCDLCTAAFNIRPSLINHLKYRHSTERNFICDICNRGFKRSYALKRHRMMHNSASKTVMCDQCNMSFYNKYGLQHHMRIHTGERPYKCEICSQPYSYKHDFNRHCFKKHGVFLKRRSVYVMNEEVLKQEKILMRDLMLRVHGLLKDDKPLNPFDGPQAALAFEQAVKALESKQIVVDFQIGMNES</sequence>
<evidence type="ECO:0000259" key="13">
    <source>
        <dbReference type="PROSITE" id="PS50157"/>
    </source>
</evidence>
<feature type="domain" description="C2H2-type" evidence="13">
    <location>
        <begin position="212"/>
        <end position="239"/>
    </location>
</feature>
<evidence type="ECO:0000256" key="7">
    <source>
        <dbReference type="ARBA" id="ARBA00023015"/>
    </source>
</evidence>
<evidence type="ECO:0000256" key="1">
    <source>
        <dbReference type="ARBA" id="ARBA00004123"/>
    </source>
</evidence>
<dbReference type="FunFam" id="3.30.160.60:FF:000446">
    <property type="entry name" value="Zinc finger protein"/>
    <property type="match status" value="2"/>
</dbReference>
<dbReference type="GO" id="GO:0005634">
    <property type="term" value="C:nucleus"/>
    <property type="evidence" value="ECO:0007669"/>
    <property type="project" value="UniProtKB-SubCell"/>
</dbReference>
<evidence type="ECO:0000256" key="9">
    <source>
        <dbReference type="ARBA" id="ARBA00023163"/>
    </source>
</evidence>